<feature type="domain" description="Signal transduction histidine kinase internal region" evidence="1">
    <location>
        <begin position="159"/>
        <end position="237"/>
    </location>
</feature>
<dbReference type="InterPro" id="IPR050640">
    <property type="entry name" value="Bact_2-comp_sensor_kinase"/>
</dbReference>
<name>A0A4Q0U7B5_9BACT</name>
<dbReference type="EMBL" id="DYXT01000009">
    <property type="protein sequence ID" value="HJE38348.1"/>
    <property type="molecule type" value="Genomic_DNA"/>
</dbReference>
<gene>
    <name evidence="2" type="ORF">K8V47_01090</name>
</gene>
<keyword evidence="2" id="KW-0418">Kinase</keyword>
<reference evidence="2" key="2">
    <citation type="submission" date="2021-09" db="EMBL/GenBank/DDBJ databases">
        <authorList>
            <person name="Gilroy R."/>
        </authorList>
    </citation>
    <scope>NUCLEOTIDE SEQUENCE</scope>
    <source>
        <strain evidence="2">4100</strain>
    </source>
</reference>
<accession>A0A4Q0U7B5</accession>
<proteinExistence type="predicted"/>
<reference evidence="2" key="1">
    <citation type="journal article" date="2021" name="PeerJ">
        <title>Extensive microbial diversity within the chicken gut microbiome revealed by metagenomics and culture.</title>
        <authorList>
            <person name="Gilroy R."/>
            <person name="Ravi A."/>
            <person name="Getino M."/>
            <person name="Pursley I."/>
            <person name="Horton D.L."/>
            <person name="Alikhan N.F."/>
            <person name="Baker D."/>
            <person name="Gharbi K."/>
            <person name="Hall N."/>
            <person name="Watson M."/>
            <person name="Adriaenssens E.M."/>
            <person name="Foster-Nyarko E."/>
            <person name="Jarju S."/>
            <person name="Secka A."/>
            <person name="Antonio M."/>
            <person name="Oren A."/>
            <person name="Chaudhuri R.R."/>
            <person name="La Ragione R."/>
            <person name="Hildebrand F."/>
            <person name="Pallen M.J."/>
        </authorList>
    </citation>
    <scope>NUCLEOTIDE SEQUENCE</scope>
    <source>
        <strain evidence="2">4100</strain>
    </source>
</reference>
<protein>
    <submittedName>
        <fullName evidence="2">Histidine kinase</fullName>
    </submittedName>
</protein>
<sequence>MNKWLQHLRGDRYTRNENLTYLFAWILVFSLPWIAGLYSTKGLEYRHALRGSINMLPYLAIFLLNNIVLMRYLFVPGRKAAYFASVLAVLVAVWAGINPPPPPPFITHASVEFADRMFHTINVVRAACVIFANIAIKMYFVSHRKDIEMLKVRNGQMQSELESLKYQINPHFLMNTLNNIQSLIEVDPAKAYDTIQELSRMMRYVLYDNSGQMVPLSREIEVMKNFIALMRIRYPEHVVISFAYPEDTGTMQVPPLLLITFVENAFKHGISYKGESMVAIDIQIKGERLFFRCMNSNPGRKPQKPGGIGLENVKRRLALIYGKNYKLDIEDGETRYLVELEL</sequence>
<dbReference type="GO" id="GO:0016020">
    <property type="term" value="C:membrane"/>
    <property type="evidence" value="ECO:0007669"/>
    <property type="project" value="InterPro"/>
</dbReference>
<organism evidence="2 3">
    <name type="scientific">Candidatus Amulumruptor caecigallinarius</name>
    <dbReference type="NCBI Taxonomy" id="2109911"/>
    <lineage>
        <taxon>Bacteria</taxon>
        <taxon>Pseudomonadati</taxon>
        <taxon>Bacteroidota</taxon>
        <taxon>Bacteroidia</taxon>
        <taxon>Bacteroidales</taxon>
        <taxon>Muribaculaceae</taxon>
        <taxon>Candidatus Amulumruptor</taxon>
    </lineage>
</organism>
<comment type="caution">
    <text evidence="2">The sequence shown here is derived from an EMBL/GenBank/DDBJ whole genome shotgun (WGS) entry which is preliminary data.</text>
</comment>
<evidence type="ECO:0000313" key="2">
    <source>
        <dbReference type="EMBL" id="HJE38348.1"/>
    </source>
</evidence>
<keyword evidence="2" id="KW-0808">Transferase</keyword>
<evidence type="ECO:0000259" key="1">
    <source>
        <dbReference type="Pfam" id="PF06580"/>
    </source>
</evidence>
<dbReference type="PANTHER" id="PTHR34220:SF7">
    <property type="entry name" value="SENSOR HISTIDINE KINASE YPDA"/>
    <property type="match status" value="1"/>
</dbReference>
<dbReference type="PANTHER" id="PTHR34220">
    <property type="entry name" value="SENSOR HISTIDINE KINASE YPDA"/>
    <property type="match status" value="1"/>
</dbReference>
<dbReference type="InterPro" id="IPR036890">
    <property type="entry name" value="HATPase_C_sf"/>
</dbReference>
<dbReference type="Proteomes" id="UP000711407">
    <property type="component" value="Unassembled WGS sequence"/>
</dbReference>
<dbReference type="Pfam" id="PF06580">
    <property type="entry name" value="His_kinase"/>
    <property type="match status" value="1"/>
</dbReference>
<dbReference type="GO" id="GO:0000155">
    <property type="term" value="F:phosphorelay sensor kinase activity"/>
    <property type="evidence" value="ECO:0007669"/>
    <property type="project" value="InterPro"/>
</dbReference>
<dbReference type="AlphaFoldDB" id="A0A4Q0U7B5"/>
<dbReference type="SUPFAM" id="SSF55874">
    <property type="entry name" value="ATPase domain of HSP90 chaperone/DNA topoisomerase II/histidine kinase"/>
    <property type="match status" value="1"/>
</dbReference>
<evidence type="ECO:0000313" key="3">
    <source>
        <dbReference type="Proteomes" id="UP000711407"/>
    </source>
</evidence>
<dbReference type="Gene3D" id="3.30.565.10">
    <property type="entry name" value="Histidine kinase-like ATPase, C-terminal domain"/>
    <property type="match status" value="1"/>
</dbReference>
<dbReference type="InterPro" id="IPR010559">
    <property type="entry name" value="Sig_transdc_His_kin_internal"/>
</dbReference>